<keyword evidence="2" id="KW-0378">Hydrolase</keyword>
<evidence type="ECO:0000259" key="4">
    <source>
        <dbReference type="Pfam" id="PF13622"/>
    </source>
</evidence>
<dbReference type="InterPro" id="IPR049449">
    <property type="entry name" value="TesB_ACOT8-like_N"/>
</dbReference>
<dbReference type="InterPro" id="IPR003703">
    <property type="entry name" value="Acyl_CoA_thio"/>
</dbReference>
<dbReference type="CDD" id="cd03445">
    <property type="entry name" value="Thioesterase_II_repeat2"/>
    <property type="match status" value="1"/>
</dbReference>
<evidence type="ECO:0000313" key="5">
    <source>
        <dbReference type="EMBL" id="MEU1951489.1"/>
    </source>
</evidence>
<dbReference type="GeneID" id="96242362"/>
<sequence length="293" mass="31906">MTLESVRPAESVADRLALERVGDHRFRGRAHDGPARRSYGGEVAGQAVLAAGLTAPADRPIHSAQTYFLLPGDTTVPTEFVVEPVRDGGSFSTRRVEAIQNGRVIFTMLASFHRPEDGLAHQVAALDTPGPDEVPDLAEAFGENPEALRWTTTFLDALGVDARFPDPPARAHAMRGAASGTRQRVWLRTRVPVPDTGLEQAACLMYLSDLLLLSATTGPHGAALRDRELQVATVNHSIWFHAPLRVDEWFLHDQHGRWAGGGRGLAHGEILDRAGRLCATTMQEGLIRPRTSR</sequence>
<dbReference type="PANTHER" id="PTHR11066">
    <property type="entry name" value="ACYL-COA THIOESTERASE"/>
    <property type="match status" value="1"/>
</dbReference>
<dbReference type="Proteomes" id="UP001550628">
    <property type="component" value="Unassembled WGS sequence"/>
</dbReference>
<dbReference type="InterPro" id="IPR025652">
    <property type="entry name" value="TesB_C"/>
</dbReference>
<keyword evidence="6" id="KW-1185">Reference proteome</keyword>
<feature type="domain" description="Acyl-CoA thioesterase-like N-terminal HotDog" evidence="4">
    <location>
        <begin position="37"/>
        <end position="113"/>
    </location>
</feature>
<dbReference type="EMBL" id="JBEYBF010000003">
    <property type="protein sequence ID" value="MEU1951489.1"/>
    <property type="molecule type" value="Genomic_DNA"/>
</dbReference>
<evidence type="ECO:0000313" key="6">
    <source>
        <dbReference type="Proteomes" id="UP001550628"/>
    </source>
</evidence>
<gene>
    <name evidence="5" type="ORF">ABZ510_06475</name>
</gene>
<dbReference type="Pfam" id="PF13622">
    <property type="entry name" value="4HBT_3"/>
    <property type="match status" value="1"/>
</dbReference>
<dbReference type="SUPFAM" id="SSF54637">
    <property type="entry name" value="Thioesterase/thiol ester dehydrase-isomerase"/>
    <property type="match status" value="2"/>
</dbReference>
<reference evidence="5 6" key="1">
    <citation type="submission" date="2024-06" db="EMBL/GenBank/DDBJ databases">
        <title>The Natural Products Discovery Center: Release of the First 8490 Sequenced Strains for Exploring Actinobacteria Biosynthetic Diversity.</title>
        <authorList>
            <person name="Kalkreuter E."/>
            <person name="Kautsar S.A."/>
            <person name="Yang D."/>
            <person name="Bader C.D."/>
            <person name="Teijaro C.N."/>
            <person name="Fluegel L."/>
            <person name="Davis C.M."/>
            <person name="Simpson J.R."/>
            <person name="Lauterbach L."/>
            <person name="Steele A.D."/>
            <person name="Gui C."/>
            <person name="Meng S."/>
            <person name="Li G."/>
            <person name="Viehrig K."/>
            <person name="Ye F."/>
            <person name="Su P."/>
            <person name="Kiefer A.F."/>
            <person name="Nichols A."/>
            <person name="Cepeda A.J."/>
            <person name="Yan W."/>
            <person name="Fan B."/>
            <person name="Jiang Y."/>
            <person name="Adhikari A."/>
            <person name="Zheng C.-J."/>
            <person name="Schuster L."/>
            <person name="Cowan T.M."/>
            <person name="Smanski M.J."/>
            <person name="Chevrette M.G."/>
            <person name="De Carvalho L.P.S."/>
            <person name="Shen B."/>
        </authorList>
    </citation>
    <scope>NUCLEOTIDE SEQUENCE [LARGE SCALE GENOMIC DNA]</scope>
    <source>
        <strain evidence="5 6">NPDC019708</strain>
    </source>
</reference>
<comment type="caution">
    <text evidence="5">The sequence shown here is derived from an EMBL/GenBank/DDBJ whole genome shotgun (WGS) entry which is preliminary data.</text>
</comment>
<accession>A0ABV2WKS3</accession>
<evidence type="ECO:0000259" key="3">
    <source>
        <dbReference type="Pfam" id="PF02551"/>
    </source>
</evidence>
<dbReference type="PANTHER" id="PTHR11066:SF34">
    <property type="entry name" value="ACYL-COENZYME A THIOESTERASE 8"/>
    <property type="match status" value="1"/>
</dbReference>
<dbReference type="CDD" id="cd03444">
    <property type="entry name" value="Thioesterase_II_repeat1"/>
    <property type="match status" value="1"/>
</dbReference>
<proteinExistence type="inferred from homology"/>
<feature type="domain" description="Acyl-CoA thioesterase 2 C-terminal" evidence="3">
    <location>
        <begin position="170"/>
        <end position="286"/>
    </location>
</feature>
<evidence type="ECO:0000256" key="2">
    <source>
        <dbReference type="ARBA" id="ARBA00022801"/>
    </source>
</evidence>
<evidence type="ECO:0000256" key="1">
    <source>
        <dbReference type="ARBA" id="ARBA00006538"/>
    </source>
</evidence>
<name>A0ABV2WKS3_9NOCA</name>
<dbReference type="Gene3D" id="2.40.160.210">
    <property type="entry name" value="Acyl-CoA thioesterase, double hotdog domain"/>
    <property type="match status" value="1"/>
</dbReference>
<dbReference type="InterPro" id="IPR042171">
    <property type="entry name" value="Acyl-CoA_hotdog"/>
</dbReference>
<dbReference type="InterPro" id="IPR029069">
    <property type="entry name" value="HotDog_dom_sf"/>
</dbReference>
<dbReference type="RefSeq" id="WP_030519845.1">
    <property type="nucleotide sequence ID" value="NZ_JBEYBD010000001.1"/>
</dbReference>
<protein>
    <submittedName>
        <fullName evidence="5">Acyl-CoA thioesterase domain-containing protein</fullName>
    </submittedName>
</protein>
<organism evidence="5 6">
    <name type="scientific">Nocardia rhamnosiphila</name>
    <dbReference type="NCBI Taxonomy" id="426716"/>
    <lineage>
        <taxon>Bacteria</taxon>
        <taxon>Bacillati</taxon>
        <taxon>Actinomycetota</taxon>
        <taxon>Actinomycetes</taxon>
        <taxon>Mycobacteriales</taxon>
        <taxon>Nocardiaceae</taxon>
        <taxon>Nocardia</taxon>
    </lineage>
</organism>
<dbReference type="Pfam" id="PF02551">
    <property type="entry name" value="Acyl_CoA_thio"/>
    <property type="match status" value="1"/>
</dbReference>
<comment type="similarity">
    <text evidence="1">Belongs to the C/M/P thioester hydrolase family.</text>
</comment>